<feature type="compositionally biased region" description="Basic and acidic residues" evidence="1">
    <location>
        <begin position="13"/>
        <end position="34"/>
    </location>
</feature>
<evidence type="ECO:0000256" key="1">
    <source>
        <dbReference type="SAM" id="MobiDB-lite"/>
    </source>
</evidence>
<name>A0A834JG59_VESGE</name>
<reference evidence="2" key="1">
    <citation type="journal article" date="2020" name="G3 (Bethesda)">
        <title>High-Quality Assemblies for Three Invasive Social Wasps from the &lt;i&gt;Vespula&lt;/i&gt; Genus.</title>
        <authorList>
            <person name="Harrop T.W.R."/>
            <person name="Guhlin J."/>
            <person name="McLaughlin G.M."/>
            <person name="Permina E."/>
            <person name="Stockwell P."/>
            <person name="Gilligan J."/>
            <person name="Le Lec M.F."/>
            <person name="Gruber M.A.M."/>
            <person name="Quinn O."/>
            <person name="Lovegrove M."/>
            <person name="Duncan E.J."/>
            <person name="Remnant E.J."/>
            <person name="Van Eeckhoven J."/>
            <person name="Graham B."/>
            <person name="Knapp R.A."/>
            <person name="Langford K.W."/>
            <person name="Kronenberg Z."/>
            <person name="Press M.O."/>
            <person name="Eacker S.M."/>
            <person name="Wilson-Rankin E.E."/>
            <person name="Purcell J."/>
            <person name="Lester P.J."/>
            <person name="Dearden P.K."/>
        </authorList>
    </citation>
    <scope>NUCLEOTIDE SEQUENCE</scope>
    <source>
        <strain evidence="2">Linc-1</strain>
    </source>
</reference>
<feature type="compositionally biased region" description="Polar residues" evidence="1">
    <location>
        <begin position="1"/>
        <end position="11"/>
    </location>
</feature>
<evidence type="ECO:0000313" key="3">
    <source>
        <dbReference type="Proteomes" id="UP000617340"/>
    </source>
</evidence>
<dbReference type="AlphaFoldDB" id="A0A834JG59"/>
<dbReference type="Proteomes" id="UP000617340">
    <property type="component" value="Unassembled WGS sequence"/>
</dbReference>
<feature type="compositionally biased region" description="Gly residues" evidence="1">
    <location>
        <begin position="60"/>
        <end position="72"/>
    </location>
</feature>
<comment type="caution">
    <text evidence="2">The sequence shown here is derived from an EMBL/GenBank/DDBJ whole genome shotgun (WGS) entry which is preliminary data.</text>
</comment>
<proteinExistence type="predicted"/>
<dbReference type="EMBL" id="JACSDZ010000014">
    <property type="protein sequence ID" value="KAF7387247.1"/>
    <property type="molecule type" value="Genomic_DNA"/>
</dbReference>
<evidence type="ECO:0000313" key="2">
    <source>
        <dbReference type="EMBL" id="KAF7387247.1"/>
    </source>
</evidence>
<sequence>MKPKTKSNCSKKANKEEIRRELQLSKRIELRAEARDDDDDDDDDDGSRGGDGGDGDSDGGGDGGGDGSGGGRRSAHGEGENCLPGVGGGSAGGSGSRGGESRRTGPFDSRSSIFVISSFRLSIFSTSGLEEPEQRLQELGTRLRHVACTSLEYFKVNEGDDANERHLPNTPRSAPGSQLFQSRDLGFFLEHVDPFSCTEGRRTPDIVRMFDPLRKDNGLSSLSVLVPQDHAPRRKLA</sequence>
<keyword evidence="3" id="KW-1185">Reference proteome</keyword>
<feature type="compositionally biased region" description="Gly residues" evidence="1">
    <location>
        <begin position="85"/>
        <end position="98"/>
    </location>
</feature>
<gene>
    <name evidence="2" type="ORF">HZH68_012924</name>
</gene>
<feature type="compositionally biased region" description="Acidic residues" evidence="1">
    <location>
        <begin position="35"/>
        <end position="45"/>
    </location>
</feature>
<feature type="region of interest" description="Disordered" evidence="1">
    <location>
        <begin position="1"/>
        <end position="108"/>
    </location>
</feature>
<protein>
    <submittedName>
        <fullName evidence="2">Uncharacterized protein</fullName>
    </submittedName>
</protein>
<organism evidence="2 3">
    <name type="scientific">Vespula germanica</name>
    <name type="common">German yellow jacket</name>
    <name type="synonym">Paravespula germanica</name>
    <dbReference type="NCBI Taxonomy" id="30212"/>
    <lineage>
        <taxon>Eukaryota</taxon>
        <taxon>Metazoa</taxon>
        <taxon>Ecdysozoa</taxon>
        <taxon>Arthropoda</taxon>
        <taxon>Hexapoda</taxon>
        <taxon>Insecta</taxon>
        <taxon>Pterygota</taxon>
        <taxon>Neoptera</taxon>
        <taxon>Endopterygota</taxon>
        <taxon>Hymenoptera</taxon>
        <taxon>Apocrita</taxon>
        <taxon>Aculeata</taxon>
        <taxon>Vespoidea</taxon>
        <taxon>Vespidae</taxon>
        <taxon>Vespinae</taxon>
        <taxon>Vespula</taxon>
    </lineage>
</organism>
<accession>A0A834JG59</accession>